<dbReference type="Pfam" id="PF13280">
    <property type="entry name" value="WYL"/>
    <property type="match status" value="1"/>
</dbReference>
<sequence>MLPSTICLDIHMAKSTRGHQERLKAIETLLLWEGQVSRPRLSELFDIHGTNLSKDMAAYAELVPGNCCYETGVRAYVLTSDARPQLSEGKFHEYESLVGTMPAEGLRAGVELLTTEQHATAISYRPFSRIHAAIREGKQLSIEYRSLGNPDRHQRTIRPHAFIQAGPRWHLRAYCEGAEAFRDFNLGRISRVLDPKATSLPGPEADIWWNTKIELRLVPHPELTSAQSRLVRDEYMGRAAALVFEAKQAVAKYIVRNYGAATNVSKEHPPQYLLAVDKPETLPPRTFI</sequence>
<dbReference type="InterPro" id="IPR059019">
    <property type="entry name" value="WHD_CapW"/>
</dbReference>
<dbReference type="Proteomes" id="UP000319486">
    <property type="component" value="Unassembled WGS sequence"/>
</dbReference>
<dbReference type="AlphaFoldDB" id="A0A502BUD6"/>
<evidence type="ECO:0000313" key="5">
    <source>
        <dbReference type="Proteomes" id="UP000319486"/>
    </source>
</evidence>
<dbReference type="Pfam" id="PF26109">
    <property type="entry name" value="WHD_BrxR"/>
    <property type="match status" value="1"/>
</dbReference>
<reference evidence="4 5" key="1">
    <citation type="journal article" date="2019" name="Environ. Microbiol.">
        <title>Species interactions and distinct microbial communities in high Arctic permafrost affected cryosols are associated with the CH4 and CO2 gas fluxes.</title>
        <authorList>
            <person name="Altshuler I."/>
            <person name="Hamel J."/>
            <person name="Turney S."/>
            <person name="Magnuson E."/>
            <person name="Levesque R."/>
            <person name="Greer C."/>
            <person name="Whyte L.G."/>
        </authorList>
    </citation>
    <scope>NUCLEOTIDE SEQUENCE [LARGE SCALE GENOMIC DNA]</scope>
    <source>
        <strain evidence="4 5">S13Y</strain>
    </source>
</reference>
<gene>
    <name evidence="4" type="ORF">EAH88_18615</name>
</gene>
<protein>
    <submittedName>
        <fullName evidence="4">WYL domain-containing protein</fullName>
    </submittedName>
</protein>
<dbReference type="InterPro" id="IPR016634">
    <property type="entry name" value="CapW-like"/>
</dbReference>
<feature type="domain" description="WYL" evidence="1">
    <location>
        <begin position="127"/>
        <end position="192"/>
    </location>
</feature>
<name>A0A502BUD6_9GAMM</name>
<comment type="caution">
    <text evidence="4">The sequence shown here is derived from an EMBL/GenBank/DDBJ whole genome shotgun (WGS) entry which is preliminary data.</text>
</comment>
<dbReference type="EMBL" id="RCZO01000015">
    <property type="protein sequence ID" value="TPG04123.1"/>
    <property type="molecule type" value="Genomic_DNA"/>
</dbReference>
<dbReference type="PANTHER" id="PTHR34580:SF3">
    <property type="entry name" value="PROTEIN PAFB"/>
    <property type="match status" value="1"/>
</dbReference>
<dbReference type="InterPro" id="IPR051534">
    <property type="entry name" value="CBASS_pafABC_assoc_protein"/>
</dbReference>
<evidence type="ECO:0000259" key="1">
    <source>
        <dbReference type="Pfam" id="PF13280"/>
    </source>
</evidence>
<evidence type="ECO:0000313" key="4">
    <source>
        <dbReference type="EMBL" id="TPG04123.1"/>
    </source>
</evidence>
<evidence type="ECO:0000259" key="2">
    <source>
        <dbReference type="Pfam" id="PF26107"/>
    </source>
</evidence>
<organism evidence="4 5">
    <name type="scientific">Rhodanobacter glycinis</name>
    <dbReference type="NCBI Taxonomy" id="582702"/>
    <lineage>
        <taxon>Bacteria</taxon>
        <taxon>Pseudomonadati</taxon>
        <taxon>Pseudomonadota</taxon>
        <taxon>Gammaproteobacteria</taxon>
        <taxon>Lysobacterales</taxon>
        <taxon>Rhodanobacteraceae</taxon>
        <taxon>Rhodanobacter</taxon>
    </lineage>
</organism>
<dbReference type="InterPro" id="IPR059020">
    <property type="entry name" value="CapW_CTD"/>
</dbReference>
<dbReference type="PIRSF" id="PIRSF015558">
    <property type="entry name" value="Txn_reg_DeoR_prd"/>
    <property type="match status" value="1"/>
</dbReference>
<dbReference type="Pfam" id="PF26107">
    <property type="entry name" value="BrxR_CTD"/>
    <property type="match status" value="1"/>
</dbReference>
<dbReference type="PANTHER" id="PTHR34580">
    <property type="match status" value="1"/>
</dbReference>
<dbReference type="InterPro" id="IPR026881">
    <property type="entry name" value="WYL_dom"/>
</dbReference>
<feature type="domain" description="DNA-binding transcriptional repressor CapW winged helix-turn-helix" evidence="3">
    <location>
        <begin position="20"/>
        <end position="96"/>
    </location>
</feature>
<feature type="domain" description="DNA-binding transcriptional repressor CapW C-terminal dimerisation" evidence="2">
    <location>
        <begin position="213"/>
        <end position="280"/>
    </location>
</feature>
<dbReference type="PROSITE" id="PS52050">
    <property type="entry name" value="WYL"/>
    <property type="match status" value="1"/>
</dbReference>
<evidence type="ECO:0000259" key="3">
    <source>
        <dbReference type="Pfam" id="PF26109"/>
    </source>
</evidence>
<proteinExistence type="predicted"/>
<accession>A0A502BUD6</accession>
<keyword evidence="5" id="KW-1185">Reference proteome</keyword>